<accession>A0A1V6PXV9</accession>
<proteinExistence type="predicted"/>
<dbReference type="Proteomes" id="UP000191672">
    <property type="component" value="Unassembled WGS sequence"/>
</dbReference>
<protein>
    <submittedName>
        <fullName evidence="1">Uncharacterized protein</fullName>
    </submittedName>
</protein>
<evidence type="ECO:0000313" key="2">
    <source>
        <dbReference type="Proteomes" id="UP000191672"/>
    </source>
</evidence>
<name>A0A1V6PXV9_9EURO</name>
<keyword evidence="2" id="KW-1185">Reference proteome</keyword>
<comment type="caution">
    <text evidence="1">The sequence shown here is derived from an EMBL/GenBank/DDBJ whole genome shotgun (WGS) entry which is preliminary data.</text>
</comment>
<sequence length="76" mass="8065">MHVAGPDPWQCKVHPEKGQAIEKVTADLQSFISTSSCKNNIGATVMYTFCHPDPKGLGVGEEESDAEIGGNGEYVG</sequence>
<organism evidence="1 2">
    <name type="scientific">Penicillium antarcticum</name>
    <dbReference type="NCBI Taxonomy" id="416450"/>
    <lineage>
        <taxon>Eukaryota</taxon>
        <taxon>Fungi</taxon>
        <taxon>Dikarya</taxon>
        <taxon>Ascomycota</taxon>
        <taxon>Pezizomycotina</taxon>
        <taxon>Eurotiomycetes</taxon>
        <taxon>Eurotiomycetidae</taxon>
        <taxon>Eurotiales</taxon>
        <taxon>Aspergillaceae</taxon>
        <taxon>Penicillium</taxon>
    </lineage>
</organism>
<gene>
    <name evidence="1" type="ORF">PENANT_c025G00687</name>
</gene>
<reference evidence="2" key="1">
    <citation type="journal article" date="2017" name="Nat. Microbiol.">
        <title>Global analysis of biosynthetic gene clusters reveals vast potential of secondary metabolite production in Penicillium species.</title>
        <authorList>
            <person name="Nielsen J.C."/>
            <person name="Grijseels S."/>
            <person name="Prigent S."/>
            <person name="Ji B."/>
            <person name="Dainat J."/>
            <person name="Nielsen K.F."/>
            <person name="Frisvad J.C."/>
            <person name="Workman M."/>
            <person name="Nielsen J."/>
        </authorList>
    </citation>
    <scope>NUCLEOTIDE SEQUENCE [LARGE SCALE GENOMIC DNA]</scope>
    <source>
        <strain evidence="2">IBT 31811</strain>
    </source>
</reference>
<dbReference type="EMBL" id="MDYN01000025">
    <property type="protein sequence ID" value="OQD81844.1"/>
    <property type="molecule type" value="Genomic_DNA"/>
</dbReference>
<evidence type="ECO:0000313" key="1">
    <source>
        <dbReference type="EMBL" id="OQD81844.1"/>
    </source>
</evidence>
<dbReference type="AlphaFoldDB" id="A0A1V6PXV9"/>